<dbReference type="PROSITE" id="PS51257">
    <property type="entry name" value="PROKAR_LIPOPROTEIN"/>
    <property type="match status" value="1"/>
</dbReference>
<accession>A0ABV3GID3</accession>
<organism evidence="4 5">
    <name type="scientific">Microtetraspora glauca</name>
    <dbReference type="NCBI Taxonomy" id="1996"/>
    <lineage>
        <taxon>Bacteria</taxon>
        <taxon>Bacillati</taxon>
        <taxon>Actinomycetota</taxon>
        <taxon>Actinomycetes</taxon>
        <taxon>Streptosporangiales</taxon>
        <taxon>Streptosporangiaceae</taxon>
        <taxon>Microtetraspora</taxon>
    </lineage>
</organism>
<dbReference type="Pfam" id="PF00497">
    <property type="entry name" value="SBP_bac_3"/>
    <property type="match status" value="1"/>
</dbReference>
<evidence type="ECO:0000256" key="1">
    <source>
        <dbReference type="ARBA" id="ARBA00022729"/>
    </source>
</evidence>
<dbReference type="PANTHER" id="PTHR35936">
    <property type="entry name" value="MEMBRANE-BOUND LYTIC MUREIN TRANSGLYCOSYLASE F"/>
    <property type="match status" value="1"/>
</dbReference>
<comment type="caution">
    <text evidence="4">The sequence shown here is derived from an EMBL/GenBank/DDBJ whole genome shotgun (WGS) entry which is preliminary data.</text>
</comment>
<evidence type="ECO:0000259" key="3">
    <source>
        <dbReference type="SMART" id="SM00062"/>
    </source>
</evidence>
<dbReference type="SMART" id="SM00062">
    <property type="entry name" value="PBPb"/>
    <property type="match status" value="1"/>
</dbReference>
<evidence type="ECO:0000313" key="4">
    <source>
        <dbReference type="EMBL" id="MEV0971287.1"/>
    </source>
</evidence>
<gene>
    <name evidence="4" type="ORF">AB0I59_21885</name>
</gene>
<evidence type="ECO:0000313" key="5">
    <source>
        <dbReference type="Proteomes" id="UP001551675"/>
    </source>
</evidence>
<dbReference type="SUPFAM" id="SSF53850">
    <property type="entry name" value="Periplasmic binding protein-like II"/>
    <property type="match status" value="1"/>
</dbReference>
<keyword evidence="5" id="KW-1185">Reference proteome</keyword>
<name>A0ABV3GID3_MICGL</name>
<feature type="signal peptide" evidence="2">
    <location>
        <begin position="1"/>
        <end position="16"/>
    </location>
</feature>
<dbReference type="Gene3D" id="3.40.190.10">
    <property type="entry name" value="Periplasmic binding protein-like II"/>
    <property type="match status" value="2"/>
</dbReference>
<feature type="chain" id="PRO_5046239621" evidence="2">
    <location>
        <begin position="17"/>
        <end position="280"/>
    </location>
</feature>
<proteinExistence type="predicted"/>
<reference evidence="4 5" key="1">
    <citation type="submission" date="2024-06" db="EMBL/GenBank/DDBJ databases">
        <title>The Natural Products Discovery Center: Release of the First 8490 Sequenced Strains for Exploring Actinobacteria Biosynthetic Diversity.</title>
        <authorList>
            <person name="Kalkreuter E."/>
            <person name="Kautsar S.A."/>
            <person name="Yang D."/>
            <person name="Bader C.D."/>
            <person name="Teijaro C.N."/>
            <person name="Fluegel L."/>
            <person name="Davis C.M."/>
            <person name="Simpson J.R."/>
            <person name="Lauterbach L."/>
            <person name="Steele A.D."/>
            <person name="Gui C."/>
            <person name="Meng S."/>
            <person name="Li G."/>
            <person name="Viehrig K."/>
            <person name="Ye F."/>
            <person name="Su P."/>
            <person name="Kiefer A.F."/>
            <person name="Nichols A."/>
            <person name="Cepeda A.J."/>
            <person name="Yan W."/>
            <person name="Fan B."/>
            <person name="Jiang Y."/>
            <person name="Adhikari A."/>
            <person name="Zheng C.-J."/>
            <person name="Schuster L."/>
            <person name="Cowan T.M."/>
            <person name="Smanski M.J."/>
            <person name="Chevrette M.G."/>
            <person name="De Carvalho L.P.S."/>
            <person name="Shen B."/>
        </authorList>
    </citation>
    <scope>NUCLEOTIDE SEQUENCE [LARGE SCALE GENOMIC DNA]</scope>
    <source>
        <strain evidence="4 5">NPDC050100</strain>
    </source>
</reference>
<keyword evidence="1 2" id="KW-0732">Signal</keyword>
<dbReference type="RefSeq" id="WP_358135441.1">
    <property type="nucleotide sequence ID" value="NZ_JBFALK010000012.1"/>
</dbReference>
<evidence type="ECO:0000256" key="2">
    <source>
        <dbReference type="SAM" id="SignalP"/>
    </source>
</evidence>
<dbReference type="InterPro" id="IPR001638">
    <property type="entry name" value="Solute-binding_3/MltF_N"/>
</dbReference>
<sequence>MSIKRFAALLSTITVASVALVGCSSEGDTTVAADCKPAHTFSTVSKGTLTVGVTDMPPQVTTTGEGGMGGIDADIIRLFAKAECTTITVQTGNSAAVIPGVQQGRSDVALGGWNRTKERSTIVSLSDPLYIDPLAIISAAGTDTIKTLEGKTVGTVDGYNYVPSLKAVFGDKLKLYPTPVNMAQDLDAGRIDAAVDGAIAAAVTYNMDKFKVAVAQGDDRVPATQEAAQGALVFNLGNAELTKAFNEFLAGIRKDGTLAGILKNHNVPAEVLETGDPRLI</sequence>
<dbReference type="PANTHER" id="PTHR35936:SF17">
    <property type="entry name" value="ARGININE-BINDING EXTRACELLULAR PROTEIN ARTP"/>
    <property type="match status" value="1"/>
</dbReference>
<protein>
    <submittedName>
        <fullName evidence="4">Transporter substrate-binding domain-containing protein</fullName>
    </submittedName>
</protein>
<dbReference type="EMBL" id="JBFALK010000012">
    <property type="protein sequence ID" value="MEV0971287.1"/>
    <property type="molecule type" value="Genomic_DNA"/>
</dbReference>
<dbReference type="Proteomes" id="UP001551675">
    <property type="component" value="Unassembled WGS sequence"/>
</dbReference>
<feature type="domain" description="Solute-binding protein family 3/N-terminal" evidence="3">
    <location>
        <begin position="48"/>
        <end position="268"/>
    </location>
</feature>